<feature type="compositionally biased region" description="Basic and acidic residues" evidence="1">
    <location>
        <begin position="318"/>
        <end position="334"/>
    </location>
</feature>
<accession>A0AB39R1Y4</accession>
<dbReference type="Pfam" id="PF13182">
    <property type="entry name" value="DUF4007"/>
    <property type="match status" value="1"/>
</dbReference>
<reference evidence="3" key="1">
    <citation type="submission" date="2024-07" db="EMBL/GenBank/DDBJ databases">
        <authorList>
            <person name="Yu S.T."/>
        </authorList>
    </citation>
    <scope>NUCLEOTIDE SEQUENCE</scope>
    <source>
        <strain evidence="3">R39</strain>
        <plasmid evidence="3">unnamed1</plasmid>
    </source>
</reference>
<sequence length="349" mass="38084">MSAPMFPSYVAPVHARHGSYPPRYGWLVKTHLAVLDNPHVFATPRAIVELGAGKSAVASMRFWSSAFKLTAEIPHAPGTANDVVPTAKSRWLLDEDGADPYLEQDASLYLLHWWLLAPPCLVPAWYYAFCLSPFGRLKPDLLTAGMLRAAAAANWKRQPTAATLHRDIGCMIRMYTRSAHDQPRVTLEDLADRPFSALGMMSADPDGTVHLSHMAGDRTPTAVVAYACLEYASRSVPGPGIISLDRLLSDAAGPGRVLRLTPRALRRALQAAAARHPELSVTNTGDGTEALTFNRPPLALAWDVLDESYGSVRQRLGVRPEQDAREARSPDRAPVEQLAFDAPAPKISR</sequence>
<organism evidence="3">
    <name type="scientific">Streptomyces sp. R39</name>
    <dbReference type="NCBI Taxonomy" id="3238631"/>
    <lineage>
        <taxon>Bacteria</taxon>
        <taxon>Bacillati</taxon>
        <taxon>Actinomycetota</taxon>
        <taxon>Actinomycetes</taxon>
        <taxon>Kitasatosporales</taxon>
        <taxon>Streptomycetaceae</taxon>
        <taxon>Streptomyces</taxon>
    </lineage>
</organism>
<evidence type="ECO:0000313" key="3">
    <source>
        <dbReference type="EMBL" id="XDQ49905.1"/>
    </source>
</evidence>
<evidence type="ECO:0000256" key="1">
    <source>
        <dbReference type="SAM" id="MobiDB-lite"/>
    </source>
</evidence>
<gene>
    <name evidence="3" type="ORF">AB5J52_48140</name>
</gene>
<keyword evidence="3" id="KW-0614">Plasmid</keyword>
<name>A0AB39R1Y4_9ACTN</name>
<feature type="domain" description="DUF4007" evidence="2">
    <location>
        <begin position="15"/>
        <end position="309"/>
    </location>
</feature>
<evidence type="ECO:0000259" key="2">
    <source>
        <dbReference type="Pfam" id="PF13182"/>
    </source>
</evidence>
<dbReference type="InterPro" id="IPR025248">
    <property type="entry name" value="DUF4007"/>
</dbReference>
<protein>
    <submittedName>
        <fullName evidence="3">DUF4007 family protein</fullName>
    </submittedName>
</protein>
<feature type="region of interest" description="Disordered" evidence="1">
    <location>
        <begin position="316"/>
        <end position="349"/>
    </location>
</feature>
<proteinExistence type="predicted"/>
<dbReference type="AlphaFoldDB" id="A0AB39R1Y4"/>
<geneLocation type="plasmid" evidence="3">
    <name>unnamed1</name>
</geneLocation>
<dbReference type="EMBL" id="CP163442">
    <property type="protein sequence ID" value="XDQ49905.1"/>
    <property type="molecule type" value="Genomic_DNA"/>
</dbReference>
<dbReference type="RefSeq" id="WP_369228431.1">
    <property type="nucleotide sequence ID" value="NZ_CP163442.1"/>
</dbReference>